<keyword evidence="7" id="KW-1185">Reference proteome</keyword>
<dbReference type="RefSeq" id="WP_236339757.1">
    <property type="nucleotide sequence ID" value="NZ_CAKMMF010000006.1"/>
</dbReference>
<dbReference type="Gene3D" id="1.10.357.10">
    <property type="entry name" value="Tetracycline Repressor, domain 2"/>
    <property type="match status" value="1"/>
</dbReference>
<proteinExistence type="predicted"/>
<dbReference type="InterPro" id="IPR049484">
    <property type="entry name" value="Rv0078-like_C"/>
</dbReference>
<evidence type="ECO:0000256" key="1">
    <source>
        <dbReference type="ARBA" id="ARBA00023015"/>
    </source>
</evidence>
<protein>
    <recommendedName>
        <fullName evidence="5">HTH tetR-type domain-containing protein</fullName>
    </recommendedName>
</protein>
<keyword evidence="3" id="KW-0804">Transcription</keyword>
<dbReference type="InterPro" id="IPR050109">
    <property type="entry name" value="HTH-type_TetR-like_transc_reg"/>
</dbReference>
<evidence type="ECO:0000313" key="6">
    <source>
        <dbReference type="EMBL" id="CAH1200509.1"/>
    </source>
</evidence>
<name>A0ABN8GBL5_9BACL</name>
<dbReference type="PROSITE" id="PS50977">
    <property type="entry name" value="HTH_TETR_2"/>
    <property type="match status" value="1"/>
</dbReference>
<accession>A0ABN8GBL5</accession>
<evidence type="ECO:0000256" key="3">
    <source>
        <dbReference type="ARBA" id="ARBA00023163"/>
    </source>
</evidence>
<dbReference type="Pfam" id="PF21351">
    <property type="entry name" value="TetR_C_41"/>
    <property type="match status" value="1"/>
</dbReference>
<dbReference type="Pfam" id="PF00440">
    <property type="entry name" value="TetR_N"/>
    <property type="match status" value="1"/>
</dbReference>
<reference evidence="6" key="1">
    <citation type="submission" date="2022-01" db="EMBL/GenBank/DDBJ databases">
        <authorList>
            <person name="Criscuolo A."/>
        </authorList>
    </citation>
    <scope>NUCLEOTIDE SEQUENCE</scope>
    <source>
        <strain evidence="6">CIP111893</strain>
    </source>
</reference>
<organism evidence="6 7">
    <name type="scientific">Paenibacillus plantiphilus</name>
    <dbReference type="NCBI Taxonomy" id="2905650"/>
    <lineage>
        <taxon>Bacteria</taxon>
        <taxon>Bacillati</taxon>
        <taxon>Bacillota</taxon>
        <taxon>Bacilli</taxon>
        <taxon>Bacillales</taxon>
        <taxon>Paenibacillaceae</taxon>
        <taxon>Paenibacillus</taxon>
    </lineage>
</organism>
<feature type="DNA-binding region" description="H-T-H motif" evidence="4">
    <location>
        <begin position="32"/>
        <end position="51"/>
    </location>
</feature>
<dbReference type="PRINTS" id="PR00455">
    <property type="entry name" value="HTHTETR"/>
</dbReference>
<dbReference type="SUPFAM" id="SSF46689">
    <property type="entry name" value="Homeodomain-like"/>
    <property type="match status" value="1"/>
</dbReference>
<evidence type="ECO:0000256" key="4">
    <source>
        <dbReference type="PROSITE-ProRule" id="PRU00335"/>
    </source>
</evidence>
<dbReference type="EMBL" id="CAKMMF010000006">
    <property type="protein sequence ID" value="CAH1200509.1"/>
    <property type="molecule type" value="Genomic_DNA"/>
</dbReference>
<gene>
    <name evidence="6" type="ORF">PAECIP111893_01404</name>
</gene>
<keyword evidence="2 4" id="KW-0238">DNA-binding</keyword>
<keyword evidence="1" id="KW-0805">Transcription regulation</keyword>
<dbReference type="Proteomes" id="UP000838686">
    <property type="component" value="Unassembled WGS sequence"/>
</dbReference>
<evidence type="ECO:0000313" key="7">
    <source>
        <dbReference type="Proteomes" id="UP000838686"/>
    </source>
</evidence>
<dbReference type="InterPro" id="IPR009057">
    <property type="entry name" value="Homeodomain-like_sf"/>
</dbReference>
<evidence type="ECO:0000256" key="2">
    <source>
        <dbReference type="ARBA" id="ARBA00023125"/>
    </source>
</evidence>
<dbReference type="InterPro" id="IPR001647">
    <property type="entry name" value="HTH_TetR"/>
</dbReference>
<comment type="caution">
    <text evidence="6">The sequence shown here is derived from an EMBL/GenBank/DDBJ whole genome shotgun (WGS) entry which is preliminary data.</text>
</comment>
<dbReference type="PANTHER" id="PTHR30055">
    <property type="entry name" value="HTH-TYPE TRANSCRIPTIONAL REGULATOR RUTR"/>
    <property type="match status" value="1"/>
</dbReference>
<dbReference type="PANTHER" id="PTHR30055:SF234">
    <property type="entry name" value="HTH-TYPE TRANSCRIPTIONAL REGULATOR BETI"/>
    <property type="match status" value="1"/>
</dbReference>
<sequence>MKKSKAEANETIRRLIEVARAHFTEHGYADAALETIVAEAQLTRGALYHHFGNKKGLFRIVLESVQQEVAARVEEGASKGEDLWEQLYLGCRAFVTAAVEPANKRIMLIDGPSVLGWSAWREMDANNSMRLLRGQLQMMKQQGYLSPVSIDAMTHFLSGALNEITLWNAQQLDHQQAMDETMKVMSLFLDGFKRRAAEE</sequence>
<evidence type="ECO:0000259" key="5">
    <source>
        <dbReference type="PROSITE" id="PS50977"/>
    </source>
</evidence>
<feature type="domain" description="HTH tetR-type" evidence="5">
    <location>
        <begin position="9"/>
        <end position="69"/>
    </location>
</feature>